<organism evidence="4 5">
    <name type="scientific">Candidatus Gottesmanbacteria bacterium GW2011_GWA1_43_11</name>
    <dbReference type="NCBI Taxonomy" id="1618436"/>
    <lineage>
        <taxon>Bacteria</taxon>
        <taxon>Candidatus Gottesmaniibacteriota</taxon>
    </lineage>
</organism>
<dbReference type="InterPro" id="IPR023158">
    <property type="entry name" value="YerB-like_sf"/>
</dbReference>
<evidence type="ECO:0000259" key="2">
    <source>
        <dbReference type="Pfam" id="PF11258"/>
    </source>
</evidence>
<dbReference type="InterPro" id="IPR035328">
    <property type="entry name" value="DUF3048_C"/>
</dbReference>
<keyword evidence="1" id="KW-0472">Membrane</keyword>
<dbReference type="AlphaFoldDB" id="A0A0G1CD86"/>
<dbReference type="SUPFAM" id="SSF159774">
    <property type="entry name" value="YerB-like"/>
    <property type="match status" value="1"/>
</dbReference>
<feature type="transmembrane region" description="Helical" evidence="1">
    <location>
        <begin position="12"/>
        <end position="33"/>
    </location>
</feature>
<accession>A0A0G1CD86</accession>
<evidence type="ECO:0008006" key="6">
    <source>
        <dbReference type="Google" id="ProtNLM"/>
    </source>
</evidence>
<evidence type="ECO:0000313" key="4">
    <source>
        <dbReference type="EMBL" id="KKS83374.1"/>
    </source>
</evidence>
<name>A0A0G1CD86_9BACT</name>
<keyword evidence="1" id="KW-1133">Transmembrane helix</keyword>
<sequence>MKLPRISANKKLSVVVGGIGLYLVALGASYMVFSAVLKSPISISTPFGNLTDPTSNHEEGVKDKECPVNGAMYTKNRQEAWQERRPLGVMIENHLDARPVIGLTRADVIYETVAEGGITRFLTIYLCQDAGDIAPIRSARTYFLDWVSEYDAAYAHVGGANTPGPANALGQIRDYGIKDLDQFGVGFPTYWRGTDKLAPHNVHSTTKKLWDVAEGRGWGAQDEKGNRWDKNFVAWKFKDDASIEARSDQKEIVVPFWTQNDSYTVTWQYDKMSNVYKRVQDGQVQVDPLTKEELIAKTVIVQFEIEKRANDGYPDGHLLYGTIGSGKALIFMDGKIIEGKWVKKDRTAKTKFVDNKSNEVSLNRGLIWIQTIPSENKVQY</sequence>
<dbReference type="Gene3D" id="3.50.90.10">
    <property type="entry name" value="YerB-like"/>
    <property type="match status" value="1"/>
</dbReference>
<evidence type="ECO:0000313" key="5">
    <source>
        <dbReference type="Proteomes" id="UP000034543"/>
    </source>
</evidence>
<feature type="domain" description="DUF3048" evidence="2">
    <location>
        <begin position="78"/>
        <end position="218"/>
    </location>
</feature>
<feature type="domain" description="DUF3048" evidence="3">
    <location>
        <begin position="255"/>
        <end position="369"/>
    </location>
</feature>
<comment type="caution">
    <text evidence="4">The sequence shown here is derived from an EMBL/GenBank/DDBJ whole genome shotgun (WGS) entry which is preliminary data.</text>
</comment>
<reference evidence="4 5" key="1">
    <citation type="journal article" date="2015" name="Nature">
        <title>rRNA introns, odd ribosomes, and small enigmatic genomes across a large radiation of phyla.</title>
        <authorList>
            <person name="Brown C.T."/>
            <person name="Hug L.A."/>
            <person name="Thomas B.C."/>
            <person name="Sharon I."/>
            <person name="Castelle C.J."/>
            <person name="Singh A."/>
            <person name="Wilkins M.J."/>
            <person name="Williams K.H."/>
            <person name="Banfield J.F."/>
        </authorList>
    </citation>
    <scope>NUCLEOTIDE SEQUENCE [LARGE SCALE GENOMIC DNA]</scope>
</reference>
<dbReference type="InterPro" id="IPR021416">
    <property type="entry name" value="DUF3048_N"/>
</dbReference>
<gene>
    <name evidence="4" type="ORF">UV59_C0041G0006</name>
</gene>
<keyword evidence="1" id="KW-0812">Transmembrane</keyword>
<dbReference type="EMBL" id="LCFB01000041">
    <property type="protein sequence ID" value="KKS83374.1"/>
    <property type="molecule type" value="Genomic_DNA"/>
</dbReference>
<protein>
    <recommendedName>
        <fullName evidence="6">PT repeat-containing protein</fullName>
    </recommendedName>
</protein>
<proteinExistence type="predicted"/>
<dbReference type="Pfam" id="PF17479">
    <property type="entry name" value="DUF3048_C"/>
    <property type="match status" value="1"/>
</dbReference>
<dbReference type="Proteomes" id="UP000034543">
    <property type="component" value="Unassembled WGS sequence"/>
</dbReference>
<evidence type="ECO:0000256" key="1">
    <source>
        <dbReference type="SAM" id="Phobius"/>
    </source>
</evidence>
<evidence type="ECO:0000259" key="3">
    <source>
        <dbReference type="Pfam" id="PF17479"/>
    </source>
</evidence>
<dbReference type="STRING" id="1618436.UV59_C0041G0006"/>
<dbReference type="Pfam" id="PF11258">
    <property type="entry name" value="DUF3048"/>
    <property type="match status" value="1"/>
</dbReference>